<comment type="caution">
    <text evidence="2">The sequence shown here is derived from an EMBL/GenBank/DDBJ whole genome shotgun (WGS) entry which is preliminary data.</text>
</comment>
<dbReference type="EMBL" id="JAHWXQ010000002">
    <property type="protein sequence ID" value="MBW3365463.1"/>
    <property type="molecule type" value="Genomic_DNA"/>
</dbReference>
<evidence type="ECO:0000313" key="3">
    <source>
        <dbReference type="Proteomes" id="UP000774935"/>
    </source>
</evidence>
<dbReference type="Proteomes" id="UP000774935">
    <property type="component" value="Unassembled WGS sequence"/>
</dbReference>
<accession>A0ABS6XD78</accession>
<evidence type="ECO:0000313" key="2">
    <source>
        <dbReference type="EMBL" id="MBW3365463.1"/>
    </source>
</evidence>
<proteinExistence type="predicted"/>
<evidence type="ECO:0000256" key="1">
    <source>
        <dbReference type="SAM" id="SignalP"/>
    </source>
</evidence>
<protein>
    <submittedName>
        <fullName evidence="2">Uncharacterized protein</fullName>
    </submittedName>
</protein>
<keyword evidence="1" id="KW-0732">Signal</keyword>
<sequence>MKILFLLQLLIVSATIAFAQKKEVVLSNKFLPDTKYITTVESHTLSEMNIEASEEILAKIKANGVQLPMLTENKSSMVSTIITGAIREDKSFPATINYDKATTINVGNGKTTEEESPISGLVVKGNYNAANQFVIDTLISTKLNESLRYTLKASLENVQNQIKFPDKPMKIGDDFTQKLPMAIPIAGMEPVKITINTTYKLKDIKNKLALFDIVQTVQLDMVVEQSDVTATGSGTGTSEYDMEHKYTMKHESDLVMQMTMNMNNFKIVADTKTKSSQLVKISK</sequence>
<feature type="signal peptide" evidence="1">
    <location>
        <begin position="1"/>
        <end position="19"/>
    </location>
</feature>
<reference evidence="2 3" key="1">
    <citation type="submission" date="2021-07" db="EMBL/GenBank/DDBJ databases">
        <authorList>
            <person name="Kim M.K."/>
        </authorList>
    </citation>
    <scope>NUCLEOTIDE SEQUENCE [LARGE SCALE GENOMIC DNA]</scope>
    <source>
        <strain evidence="2 3">HLY7-15</strain>
    </source>
</reference>
<gene>
    <name evidence="2" type="ORF">KYK27_10430</name>
</gene>
<name>A0ABS6XD78_9BACT</name>
<feature type="chain" id="PRO_5045993614" evidence="1">
    <location>
        <begin position="20"/>
        <end position="283"/>
    </location>
</feature>
<dbReference type="RefSeq" id="WP_199109947.1">
    <property type="nucleotide sequence ID" value="NZ_JAHWXQ010000002.1"/>
</dbReference>
<keyword evidence="3" id="KW-1185">Reference proteome</keyword>
<organism evidence="2 3">
    <name type="scientific">Pontibacter populi</name>
    <dbReference type="NCBI Taxonomy" id="890055"/>
    <lineage>
        <taxon>Bacteria</taxon>
        <taxon>Pseudomonadati</taxon>
        <taxon>Bacteroidota</taxon>
        <taxon>Cytophagia</taxon>
        <taxon>Cytophagales</taxon>
        <taxon>Hymenobacteraceae</taxon>
        <taxon>Pontibacter</taxon>
    </lineage>
</organism>